<evidence type="ECO:0000313" key="3">
    <source>
        <dbReference type="Proteomes" id="UP000238356"/>
    </source>
</evidence>
<dbReference type="GO" id="GO:0016787">
    <property type="term" value="F:hydrolase activity"/>
    <property type="evidence" value="ECO:0007669"/>
    <property type="project" value="UniProtKB-KW"/>
</dbReference>
<organism evidence="2 3">
    <name type="scientific">Nocardia nova</name>
    <dbReference type="NCBI Taxonomy" id="37330"/>
    <lineage>
        <taxon>Bacteria</taxon>
        <taxon>Bacillati</taxon>
        <taxon>Actinomycetota</taxon>
        <taxon>Actinomycetes</taxon>
        <taxon>Mycobacteriales</taxon>
        <taxon>Nocardiaceae</taxon>
        <taxon>Nocardia</taxon>
    </lineage>
</organism>
<protein>
    <submittedName>
        <fullName evidence="2">2-hydroxy-6-ketonona-2,4-dienedioic acid hydrolase</fullName>
    </submittedName>
</protein>
<dbReference type="PRINTS" id="PR00412">
    <property type="entry name" value="EPOXHYDRLASE"/>
</dbReference>
<gene>
    <name evidence="2" type="ORF">C5F51_29820</name>
</gene>
<evidence type="ECO:0000259" key="1">
    <source>
        <dbReference type="Pfam" id="PF00561"/>
    </source>
</evidence>
<dbReference type="Pfam" id="PF00561">
    <property type="entry name" value="Abhydrolase_1"/>
    <property type="match status" value="1"/>
</dbReference>
<reference evidence="2 3" key="1">
    <citation type="submission" date="2018-02" db="EMBL/GenBank/DDBJ databases">
        <title>8 Nocardia nova and 1 Nocardia cyriacigeorgica strain used for evolution to TMP-SMX.</title>
        <authorList>
            <person name="Mehta H."/>
            <person name="Weng J."/>
            <person name="Shamoo Y."/>
        </authorList>
    </citation>
    <scope>NUCLEOTIDE SEQUENCE [LARGE SCALE GENOMIC DNA]</scope>
    <source>
        <strain evidence="2 3">BAA2227</strain>
    </source>
</reference>
<dbReference type="PANTHER" id="PTHR46438:SF11">
    <property type="entry name" value="LIPASE-RELATED"/>
    <property type="match status" value="1"/>
</dbReference>
<sequence>MISSTKRCGGVVTSIDEGVGTGRTVRVGDREIFFSEVGSGPAVVLLHGGGAGATGLSNYSRNIDALARKFRVIVPDMPGYGRSSKRVNQSDPFGDLAGAIGRLLDELGIASAHLIGNSYGGAAALRLAMDRPEKVDRLILMGPGGVGTTRALPTAGLRELLSYYTGSGPSREKLSTFIREYLVYDGSAVPDELIEARYRASLDPEVIADPPLRRPSGPLALRTLWRMDFTRDSRLRKVAHPTLVVWGADDKVNRPAGGRMLADAMPDCDLYLAANAGHWVQWERADLFNTLATAFLEADR</sequence>
<dbReference type="InterPro" id="IPR029058">
    <property type="entry name" value="AB_hydrolase_fold"/>
</dbReference>
<dbReference type="Gene3D" id="3.40.50.1820">
    <property type="entry name" value="alpha/beta hydrolase"/>
    <property type="match status" value="1"/>
</dbReference>
<dbReference type="Proteomes" id="UP000238356">
    <property type="component" value="Unassembled WGS sequence"/>
</dbReference>
<dbReference type="PANTHER" id="PTHR46438">
    <property type="entry name" value="ALPHA/BETA-HYDROLASES SUPERFAMILY PROTEIN"/>
    <property type="match status" value="1"/>
</dbReference>
<keyword evidence="3" id="KW-1185">Reference proteome</keyword>
<feature type="domain" description="AB hydrolase-1" evidence="1">
    <location>
        <begin position="41"/>
        <end position="284"/>
    </location>
</feature>
<dbReference type="PRINTS" id="PR00111">
    <property type="entry name" value="ABHYDROLASE"/>
</dbReference>
<evidence type="ECO:0000313" key="2">
    <source>
        <dbReference type="EMBL" id="PPJ23054.1"/>
    </source>
</evidence>
<dbReference type="SUPFAM" id="SSF53474">
    <property type="entry name" value="alpha/beta-Hydrolases"/>
    <property type="match status" value="1"/>
</dbReference>
<name>A0A2S5ZYD9_9NOCA</name>
<dbReference type="AlphaFoldDB" id="A0A2S5ZYD9"/>
<dbReference type="EMBL" id="PSZD01000026">
    <property type="protein sequence ID" value="PPJ23054.1"/>
    <property type="molecule type" value="Genomic_DNA"/>
</dbReference>
<keyword evidence="2" id="KW-0378">Hydrolase</keyword>
<dbReference type="InterPro" id="IPR000639">
    <property type="entry name" value="Epox_hydrolase-like"/>
</dbReference>
<proteinExistence type="predicted"/>
<dbReference type="InterPro" id="IPR000073">
    <property type="entry name" value="AB_hydrolase_1"/>
</dbReference>
<accession>A0A2S5ZYD9</accession>
<comment type="caution">
    <text evidence="2">The sequence shown here is derived from an EMBL/GenBank/DDBJ whole genome shotgun (WGS) entry which is preliminary data.</text>
</comment>